<evidence type="ECO:0000256" key="3">
    <source>
        <dbReference type="HAMAP-Rule" id="MF_00632"/>
    </source>
</evidence>
<dbReference type="InterPro" id="IPR035571">
    <property type="entry name" value="UPF0234-like_C"/>
</dbReference>
<gene>
    <name evidence="4" type="ORF">ERL59_00415</name>
</gene>
<dbReference type="NCBIfam" id="NF003819">
    <property type="entry name" value="PRK05412.1"/>
    <property type="match status" value="1"/>
</dbReference>
<dbReference type="AlphaFoldDB" id="A0A6N9PV78"/>
<reference evidence="4 5" key="1">
    <citation type="submission" date="2019-01" db="EMBL/GenBank/DDBJ databases">
        <title>Chengkuizengella sp. nov., isolated from deep-sea sediment of East Pacific Ocean.</title>
        <authorList>
            <person name="Yang J."/>
            <person name="Lai Q."/>
            <person name="Shao Z."/>
        </authorList>
    </citation>
    <scope>NUCLEOTIDE SEQUENCE [LARGE SCALE GENOMIC DNA]</scope>
    <source>
        <strain evidence="4 5">YPA3-1-1</strain>
    </source>
</reference>
<dbReference type="HAMAP" id="MF_00632">
    <property type="entry name" value="UPF0234"/>
    <property type="match status" value="1"/>
</dbReference>
<accession>A0A6N9PV78</accession>
<dbReference type="EMBL" id="SIJB01000001">
    <property type="protein sequence ID" value="NBI27431.1"/>
    <property type="molecule type" value="Genomic_DNA"/>
</dbReference>
<dbReference type="CDD" id="cd11740">
    <property type="entry name" value="YajQ_like"/>
    <property type="match status" value="1"/>
</dbReference>
<dbReference type="InterPro" id="IPR036183">
    <property type="entry name" value="YajQ-like_sf"/>
</dbReference>
<keyword evidence="5" id="KW-1185">Reference proteome</keyword>
<sequence>MASEYSFDIVSKVDFQELSNAIHQAEREIQTRFDFKGSKSEISLDGEEVTIISDDDYKLQSVLDILKTKMVKRNVSIKNLEFDKIEPAASSTVRQKIKVKQGIDQENNKKIRKMIQDEKLKVKTQVQGEQIRVTGKNKDDLQKVIKLLNEADLALELQFINMR</sequence>
<dbReference type="OrthoDB" id="9801447at2"/>
<keyword evidence="1 3" id="KW-0547">Nucleotide-binding</keyword>
<protein>
    <recommendedName>
        <fullName evidence="3">Nucleotide-binding protein ERL59_00415</fullName>
    </recommendedName>
</protein>
<dbReference type="PANTHER" id="PTHR30476">
    <property type="entry name" value="UPF0234 PROTEIN YAJQ"/>
    <property type="match status" value="1"/>
</dbReference>
<comment type="caution">
    <text evidence="4">The sequence shown here is derived from an EMBL/GenBank/DDBJ whole genome shotgun (WGS) entry which is preliminary data.</text>
</comment>
<dbReference type="Proteomes" id="UP000448943">
    <property type="component" value="Unassembled WGS sequence"/>
</dbReference>
<name>A0A6N9PV78_9BACL</name>
<comment type="similarity">
    <text evidence="2 3">Belongs to the YajQ family.</text>
</comment>
<dbReference type="InterPro" id="IPR035570">
    <property type="entry name" value="UPF0234_N"/>
</dbReference>
<dbReference type="SUPFAM" id="SSF89963">
    <property type="entry name" value="YajQ-like"/>
    <property type="match status" value="2"/>
</dbReference>
<comment type="function">
    <text evidence="3">Nucleotide-binding protein.</text>
</comment>
<dbReference type="Gene3D" id="3.30.70.860">
    <property type="match status" value="1"/>
</dbReference>
<dbReference type="Pfam" id="PF04461">
    <property type="entry name" value="YajQ"/>
    <property type="match status" value="1"/>
</dbReference>
<dbReference type="InterPro" id="IPR007551">
    <property type="entry name" value="YajQ/Smlt4090-like"/>
</dbReference>
<organism evidence="4 5">
    <name type="scientific">Chengkuizengella marina</name>
    <dbReference type="NCBI Taxonomy" id="2507566"/>
    <lineage>
        <taxon>Bacteria</taxon>
        <taxon>Bacillati</taxon>
        <taxon>Bacillota</taxon>
        <taxon>Bacilli</taxon>
        <taxon>Bacillales</taxon>
        <taxon>Paenibacillaceae</taxon>
        <taxon>Chengkuizengella</taxon>
    </lineage>
</organism>
<proteinExistence type="inferred from homology"/>
<evidence type="ECO:0000256" key="1">
    <source>
        <dbReference type="ARBA" id="ARBA00022741"/>
    </source>
</evidence>
<evidence type="ECO:0000256" key="2">
    <source>
        <dbReference type="ARBA" id="ARBA00093450"/>
    </source>
</evidence>
<evidence type="ECO:0000313" key="4">
    <source>
        <dbReference type="EMBL" id="NBI27431.1"/>
    </source>
</evidence>
<evidence type="ECO:0000313" key="5">
    <source>
        <dbReference type="Proteomes" id="UP000448943"/>
    </source>
</evidence>
<dbReference type="GO" id="GO:0005829">
    <property type="term" value="C:cytosol"/>
    <property type="evidence" value="ECO:0007669"/>
    <property type="project" value="TreeGrafter"/>
</dbReference>
<dbReference type="PANTHER" id="PTHR30476:SF0">
    <property type="entry name" value="UPF0234 PROTEIN YAJQ"/>
    <property type="match status" value="1"/>
</dbReference>
<dbReference type="GO" id="GO:0000166">
    <property type="term" value="F:nucleotide binding"/>
    <property type="evidence" value="ECO:0007669"/>
    <property type="project" value="UniProtKB-UniRule"/>
</dbReference>
<dbReference type="Gene3D" id="3.30.70.990">
    <property type="entry name" value="YajQ-like, domain 2"/>
    <property type="match status" value="1"/>
</dbReference>
<dbReference type="RefSeq" id="WP_160643354.1">
    <property type="nucleotide sequence ID" value="NZ_SIJB01000001.1"/>
</dbReference>